<feature type="compositionally biased region" description="Basic and acidic residues" evidence="1">
    <location>
        <begin position="12"/>
        <end position="25"/>
    </location>
</feature>
<proteinExistence type="predicted"/>
<feature type="non-terminal residue" evidence="2">
    <location>
        <position position="175"/>
    </location>
</feature>
<feature type="region of interest" description="Disordered" evidence="1">
    <location>
        <begin position="1"/>
        <end position="175"/>
    </location>
</feature>
<dbReference type="AlphaFoldDB" id="A0A6J4T6R3"/>
<organism evidence="2">
    <name type="scientific">uncultured Rubrobacteraceae bacterium</name>
    <dbReference type="NCBI Taxonomy" id="349277"/>
    <lineage>
        <taxon>Bacteria</taxon>
        <taxon>Bacillati</taxon>
        <taxon>Actinomycetota</taxon>
        <taxon>Rubrobacteria</taxon>
        <taxon>Rubrobacterales</taxon>
        <taxon>Rubrobacteraceae</taxon>
        <taxon>environmental samples</taxon>
    </lineage>
</organism>
<reference evidence="2" key="1">
    <citation type="submission" date="2020-02" db="EMBL/GenBank/DDBJ databases">
        <authorList>
            <person name="Meier V. D."/>
        </authorList>
    </citation>
    <scope>NUCLEOTIDE SEQUENCE</scope>
    <source>
        <strain evidence="2">AVDCRST_MAG12</strain>
    </source>
</reference>
<accession>A0A6J4T6R3</accession>
<dbReference type="GO" id="GO:0016787">
    <property type="term" value="F:hydrolase activity"/>
    <property type="evidence" value="ECO:0007669"/>
    <property type="project" value="UniProtKB-KW"/>
</dbReference>
<gene>
    <name evidence="2" type="ORF">AVDCRST_MAG12-3419</name>
</gene>
<keyword evidence="2" id="KW-0378">Hydrolase</keyword>
<feature type="compositionally biased region" description="Basic residues" evidence="1">
    <location>
        <begin position="148"/>
        <end position="160"/>
    </location>
</feature>
<feature type="non-terminal residue" evidence="2">
    <location>
        <position position="1"/>
    </location>
</feature>
<protein>
    <submittedName>
        <fullName evidence="2">RuvC</fullName>
        <ecNumber evidence="2">3.1.22.4</ecNumber>
    </submittedName>
</protein>
<sequence>VHARGYRQGTHHPGDRPGDGDDGVGRHTPGGEQAQVRAARGHHHPVQLDHAAAARPPLRRRDPARRGLQARHGRGRGAFLQHERNHGYHGGPGEGRCAAGGPQGGYRGRGVHAAAGKTDDHLLRPGGQAPGPGDGAGAPEPARDTAPGRRRGRACHRHHPRLLEPDFGKGGGGEI</sequence>
<dbReference type="EC" id="3.1.22.4" evidence="2"/>
<evidence type="ECO:0000256" key="1">
    <source>
        <dbReference type="SAM" id="MobiDB-lite"/>
    </source>
</evidence>
<name>A0A6J4T6R3_9ACTN</name>
<dbReference type="EMBL" id="CADCVK010000481">
    <property type="protein sequence ID" value="CAA9514755.1"/>
    <property type="molecule type" value="Genomic_DNA"/>
</dbReference>
<evidence type="ECO:0000313" key="2">
    <source>
        <dbReference type="EMBL" id="CAA9514755.1"/>
    </source>
</evidence>